<dbReference type="InterPro" id="IPR009057">
    <property type="entry name" value="Homeodomain-like_sf"/>
</dbReference>
<accession>A0A1D6LQ31</accession>
<dbReference type="Gene3D" id="1.10.10.60">
    <property type="entry name" value="Homeodomain-like"/>
    <property type="match status" value="1"/>
</dbReference>
<dbReference type="EMBL" id="CM000782">
    <property type="protein sequence ID" value="AQK81594.1"/>
    <property type="molecule type" value="Genomic_DNA"/>
</dbReference>
<dbReference type="InterPro" id="IPR006447">
    <property type="entry name" value="Myb_dom_plants"/>
</dbReference>
<dbReference type="SUPFAM" id="SSF46689">
    <property type="entry name" value="Homeodomain-like"/>
    <property type="match status" value="1"/>
</dbReference>
<dbReference type="OMA" id="ENIYTTM"/>
<dbReference type="PROSITE" id="PS51294">
    <property type="entry name" value="HTH_MYB"/>
    <property type="match status" value="1"/>
</dbReference>
<dbReference type="NCBIfam" id="TIGR01557">
    <property type="entry name" value="myb_SHAQKYF"/>
    <property type="match status" value="1"/>
</dbReference>
<evidence type="ECO:0000256" key="1">
    <source>
        <dbReference type="ARBA" id="ARBA00004123"/>
    </source>
</evidence>
<reference evidence="6" key="1">
    <citation type="submission" date="2015-12" db="EMBL/GenBank/DDBJ databases">
        <title>Update maize B73 reference genome by single molecule sequencing technologies.</title>
        <authorList>
            <consortium name="Maize Genome Sequencing Project"/>
            <person name="Ware D."/>
        </authorList>
    </citation>
    <scope>NUCLEOTIDE SEQUENCE</scope>
    <source>
        <tissue evidence="6">Seedling</tissue>
    </source>
</reference>
<dbReference type="PaxDb" id="4577-GRMZM2G100709_P01"/>
<evidence type="ECO:0000256" key="3">
    <source>
        <dbReference type="ARBA" id="ARBA00023125"/>
    </source>
</evidence>
<dbReference type="SMR" id="A0A1D6LQ31"/>
<dbReference type="PANTHER" id="PTHR31314:SF113">
    <property type="entry name" value="MYB FAMILY TRANSCRIPTION FACTOR MPH1"/>
    <property type="match status" value="1"/>
</dbReference>
<keyword evidence="2" id="KW-0805">Transcription regulation</keyword>
<dbReference type="FunFam" id="1.10.10.60:FF:000007">
    <property type="entry name" value="Two-component response regulator"/>
    <property type="match status" value="1"/>
</dbReference>
<name>A0A1D6LQ31_MAIZE</name>
<dbReference type="eggNOG" id="ENOG502S6PK">
    <property type="taxonomic scope" value="Eukaryota"/>
</dbReference>
<keyword evidence="4" id="KW-0804">Transcription</keyword>
<sequence length="266" mass="29301">MRGFERKGVRQYNRSEVPRMRWTEELHRQFVLAVECLGGQDEATPKQILQLMGVKGVSICHIKSHLQMYRSSSSSSSSTHNQSSSLQKLTSTTASNSKRVFLSREDHASQADGSTPASDENIYTTMLCGCSHSTPYQIRPSLEGVFRGLEQTRMLATTEKKMSLNRMLLKSISRPSHTEKQHTGCDLTLSIGLWAEDASSNDVDGSSSISEELMPAAPAAGARRAAAVKEESEAAALNLDLTISSSYWLALTSDDGARRRTAGWRR</sequence>
<dbReference type="AlphaFoldDB" id="A0A1D6LQ31"/>
<dbReference type="GO" id="GO:0003700">
    <property type="term" value="F:DNA-binding transcription factor activity"/>
    <property type="evidence" value="ECO:0007669"/>
    <property type="project" value="InterPro"/>
</dbReference>
<gene>
    <name evidence="6" type="ORF">ZEAMMB73_Zm00001d036638</name>
</gene>
<dbReference type="Pfam" id="PF00249">
    <property type="entry name" value="Myb_DNA-binding"/>
    <property type="match status" value="1"/>
</dbReference>
<protein>
    <submittedName>
        <fullName evidence="6">Putative MYB DNA-binding domain superfamily protein</fullName>
    </submittedName>
</protein>
<dbReference type="InterPro" id="IPR001005">
    <property type="entry name" value="SANT/Myb"/>
</dbReference>
<evidence type="ECO:0000256" key="5">
    <source>
        <dbReference type="ARBA" id="ARBA00023242"/>
    </source>
</evidence>
<proteinExistence type="predicted"/>
<dbReference type="GO" id="GO:0003677">
    <property type="term" value="F:DNA binding"/>
    <property type="evidence" value="ECO:0007669"/>
    <property type="project" value="UniProtKB-KW"/>
</dbReference>
<comment type="subcellular location">
    <subcellularLocation>
        <location evidence="1">Nucleus</location>
    </subcellularLocation>
</comment>
<dbReference type="FunCoup" id="A0A1D6LQ31">
    <property type="interactions" value="103"/>
</dbReference>
<dbReference type="InterPro" id="IPR017930">
    <property type="entry name" value="Myb_dom"/>
</dbReference>
<keyword evidence="5" id="KW-0539">Nucleus</keyword>
<evidence type="ECO:0000256" key="4">
    <source>
        <dbReference type="ARBA" id="ARBA00023163"/>
    </source>
</evidence>
<dbReference type="PANTHER" id="PTHR31314">
    <property type="entry name" value="MYB FAMILY TRANSCRIPTION FACTOR PHL7-LIKE"/>
    <property type="match status" value="1"/>
</dbReference>
<dbReference type="ExpressionAtlas" id="A0A1D6LQ31">
    <property type="expression patterns" value="baseline and differential"/>
</dbReference>
<keyword evidence="3 6" id="KW-0238">DNA-binding</keyword>
<evidence type="ECO:0000256" key="2">
    <source>
        <dbReference type="ARBA" id="ARBA00023015"/>
    </source>
</evidence>
<dbReference type="InterPro" id="IPR046955">
    <property type="entry name" value="PHR1-like"/>
</dbReference>
<organism evidence="6">
    <name type="scientific">Zea mays</name>
    <name type="common">Maize</name>
    <dbReference type="NCBI Taxonomy" id="4577"/>
    <lineage>
        <taxon>Eukaryota</taxon>
        <taxon>Viridiplantae</taxon>
        <taxon>Streptophyta</taxon>
        <taxon>Embryophyta</taxon>
        <taxon>Tracheophyta</taxon>
        <taxon>Spermatophyta</taxon>
        <taxon>Magnoliopsida</taxon>
        <taxon>Liliopsida</taxon>
        <taxon>Poales</taxon>
        <taxon>Poaceae</taxon>
        <taxon>PACMAD clade</taxon>
        <taxon>Panicoideae</taxon>
        <taxon>Andropogonodae</taxon>
        <taxon>Andropogoneae</taxon>
        <taxon>Tripsacinae</taxon>
        <taxon>Zea</taxon>
    </lineage>
</organism>
<dbReference type="GO" id="GO:0005634">
    <property type="term" value="C:nucleus"/>
    <property type="evidence" value="ECO:0007669"/>
    <property type="project" value="UniProtKB-SubCell"/>
</dbReference>
<evidence type="ECO:0000313" key="6">
    <source>
        <dbReference type="EMBL" id="AQK81594.1"/>
    </source>
</evidence>
<dbReference type="InParanoid" id="A0A1D6LQ31"/>